<dbReference type="AlphaFoldDB" id="A0A6F9D779"/>
<evidence type="ECO:0000256" key="1">
    <source>
        <dbReference type="ARBA" id="ARBA00006274"/>
    </source>
</evidence>
<dbReference type="PANTHER" id="PTHR10640:SF7">
    <property type="entry name" value="METHYLTHIORIBULOSE-1-PHOSPHATE DEHYDRATASE"/>
    <property type="match status" value="1"/>
</dbReference>
<dbReference type="Gene3D" id="3.40.225.10">
    <property type="entry name" value="Class II aldolase/adducin N-terminal domain"/>
    <property type="match status" value="1"/>
</dbReference>
<evidence type="ECO:0000259" key="2">
    <source>
        <dbReference type="SMART" id="SM01007"/>
    </source>
</evidence>
<dbReference type="PANTHER" id="PTHR10640">
    <property type="entry name" value="METHYLTHIORIBULOSE-1-PHOSPHATE DEHYDRATASE"/>
    <property type="match status" value="1"/>
</dbReference>
<dbReference type="InterPro" id="IPR017956">
    <property type="entry name" value="AT_hook_DNA-bd_motif"/>
</dbReference>
<dbReference type="GO" id="GO:0019509">
    <property type="term" value="P:L-methionine salvage from methylthioadenosine"/>
    <property type="evidence" value="ECO:0007669"/>
    <property type="project" value="TreeGrafter"/>
</dbReference>
<dbReference type="PRINTS" id="PR00929">
    <property type="entry name" value="ATHOOK"/>
</dbReference>
<dbReference type="InterPro" id="IPR036409">
    <property type="entry name" value="Aldolase_II/adducin_N_sf"/>
</dbReference>
<dbReference type="GO" id="GO:0005737">
    <property type="term" value="C:cytoplasm"/>
    <property type="evidence" value="ECO:0007669"/>
    <property type="project" value="TreeGrafter"/>
</dbReference>
<proteinExistence type="evidence at transcript level"/>
<sequence length="475" mass="53604">MDPASVEETGAGNEIWNQELKSELIVEEQNKMENNIIQKSDVLVAKESLQPIVRKRGRPKKISNWKGRPKIRDNSKTETLNSIVEKETSNLKILGEKVEVFNVTKGKRGRPRKTEVKREVTSTSLLSVLEMKSPRSCKRSAPWEENDVDIPAVDLEFPKKKRGRPKKNSSAEISSAFSIKRVAKRPKKYSDTSMMVKNKYNKMKLASKVGRPRKQVFDLPSTITAPKRGRPRKVPSIPMATINDHKEDVSPATKIISGNDKKYPLSQLVDVCKQMYHAGWTPGKCGAASMKFQGKFFVASNVLKRETPSSEISVYDDIENSQQQKIKESDAVVMKIYQTTNAGAIVHCQSTDAVLASVIFKGSEFRITHQDVIGEIQNSSFKFSHKFNDILVIPIVHNALSKEELAKRLQFATEMNPDTNAVLVRRQGIYIWSDNLPNALSQAECYHQLFQTAIKMRQIGVEPDHYPKDEYGLTG</sequence>
<name>A0A6F9D779_9ASCI</name>
<organism evidence="3">
    <name type="scientific">Phallusia mammillata</name>
    <dbReference type="NCBI Taxonomy" id="59560"/>
    <lineage>
        <taxon>Eukaryota</taxon>
        <taxon>Metazoa</taxon>
        <taxon>Chordata</taxon>
        <taxon>Tunicata</taxon>
        <taxon>Ascidiacea</taxon>
        <taxon>Phlebobranchia</taxon>
        <taxon>Ascidiidae</taxon>
        <taxon>Phallusia</taxon>
    </lineage>
</organism>
<protein>
    <submittedName>
        <fullName evidence="3">Methylthioribulose-1-phosphate dehydratase-like</fullName>
    </submittedName>
</protein>
<dbReference type="GO" id="GO:0046570">
    <property type="term" value="F:methylthioribulose 1-phosphate dehydratase activity"/>
    <property type="evidence" value="ECO:0007669"/>
    <property type="project" value="TreeGrafter"/>
</dbReference>
<dbReference type="SMART" id="SM01007">
    <property type="entry name" value="Aldolase_II"/>
    <property type="match status" value="1"/>
</dbReference>
<dbReference type="EMBL" id="LR782976">
    <property type="protein sequence ID" value="CAB3222513.1"/>
    <property type="molecule type" value="mRNA"/>
</dbReference>
<reference evidence="3" key="1">
    <citation type="submission" date="2020-04" db="EMBL/GenBank/DDBJ databases">
        <authorList>
            <person name="Neveu A P."/>
        </authorList>
    </citation>
    <scope>NUCLEOTIDE SEQUENCE</scope>
    <source>
        <tissue evidence="3">Whole embryo</tissue>
    </source>
</reference>
<dbReference type="Pfam" id="PF02178">
    <property type="entry name" value="AT_hook"/>
    <property type="match status" value="5"/>
</dbReference>
<accession>A0A6F9D779</accession>
<evidence type="ECO:0000313" key="3">
    <source>
        <dbReference type="EMBL" id="CAB3222513.1"/>
    </source>
</evidence>
<dbReference type="Pfam" id="PF00596">
    <property type="entry name" value="Aldolase_II"/>
    <property type="match status" value="1"/>
</dbReference>
<gene>
    <name evidence="3" type="primary">Apip-002</name>
</gene>
<dbReference type="GO" id="GO:0003677">
    <property type="term" value="F:DNA binding"/>
    <property type="evidence" value="ECO:0007669"/>
    <property type="project" value="InterPro"/>
</dbReference>
<dbReference type="SMART" id="SM00384">
    <property type="entry name" value="AT_hook"/>
    <property type="match status" value="5"/>
</dbReference>
<dbReference type="SUPFAM" id="SSF53639">
    <property type="entry name" value="AraD/HMP-PK domain-like"/>
    <property type="match status" value="1"/>
</dbReference>
<dbReference type="InterPro" id="IPR001303">
    <property type="entry name" value="Aldolase_II/adducin_N"/>
</dbReference>
<comment type="similarity">
    <text evidence="1">Belongs to the aldolase class II family. Adducin subfamily.</text>
</comment>
<feature type="domain" description="Class II aldolase/adducin N-terminal" evidence="2">
    <location>
        <begin position="266"/>
        <end position="454"/>
    </location>
</feature>